<dbReference type="InterPro" id="IPR027417">
    <property type="entry name" value="P-loop_NTPase"/>
</dbReference>
<dbReference type="InterPro" id="IPR059106">
    <property type="entry name" value="WHD_MalT"/>
</dbReference>
<dbReference type="EMBL" id="AP019376">
    <property type="protein sequence ID" value="BBH86322.1"/>
    <property type="molecule type" value="Genomic_DNA"/>
</dbReference>
<dbReference type="Gene3D" id="3.40.50.300">
    <property type="entry name" value="P-loop containing nucleotide triphosphate hydrolases"/>
    <property type="match status" value="1"/>
</dbReference>
<gene>
    <name evidence="3" type="ORF">KTC_10730</name>
</gene>
<feature type="region of interest" description="Disordered" evidence="1">
    <location>
        <begin position="553"/>
        <end position="584"/>
    </location>
</feature>
<feature type="compositionally biased region" description="Polar residues" evidence="1">
    <location>
        <begin position="105"/>
        <end position="114"/>
    </location>
</feature>
<sequence>MPKPPTHVLLWKNQSYVLQTPNQAPLVIQPEDETIWQNWLETHTSFSFQGQYGNLNVYKETRSRGSGYWYAYRGYAGRIRKRYLGRSAALTFALLEEVARVLQEPPQTSASSTPAHHPPASDTRLSTVVTRLSPPRLPSTLVKRNRLLLALDSALTRPLTLLSASAGWGKTTLLTAWIHHSRSRYAWVSLEELDNDPIRFWITIISALRTCLPGVGARALTLLQTTTPLTTCITALLNELAESTGEPVVLILDDYHVIEEPAIHTSLLFWLEHLPPTLHLILASRIDPEFPLSRLRVRGHLDELRDSDLRFTREETHHFLTQCMGLMLSEDESAVLATRTEGWIASLQLAALILQKQVNPAASLHTLNGSHRFLLNYIREEILANLPQQLQLFLLQTSGLSRLNTSLCNAVTGRNDSDLLLEQVLGANLFLQALDGEQQWYRYHSLWALSLQHEARHRLGEHALRELASRESRWYEAQGLLPEAIEAAITARDYAFAAELIERLVTVQSFRNPYSLLRRWLEQIPDEVFTPSLHFLHAETLLFTKKRQKAAGFRQGDGWRRKQAAAGRSPSLDRRQSLCEDTRR</sequence>
<name>A0A455SH54_9CHLR</name>
<proteinExistence type="predicted"/>
<protein>
    <recommendedName>
        <fullName evidence="2">MalT-like winged helix domain-containing protein</fullName>
    </recommendedName>
</protein>
<evidence type="ECO:0000256" key="1">
    <source>
        <dbReference type="SAM" id="MobiDB-lite"/>
    </source>
</evidence>
<evidence type="ECO:0000259" key="2">
    <source>
        <dbReference type="Pfam" id="PF25873"/>
    </source>
</evidence>
<evidence type="ECO:0000313" key="3">
    <source>
        <dbReference type="EMBL" id="BBH86322.1"/>
    </source>
</evidence>
<feature type="compositionally biased region" description="Basic and acidic residues" evidence="1">
    <location>
        <begin position="571"/>
        <end position="584"/>
    </location>
</feature>
<organism evidence="3">
    <name type="scientific">Thermosporothrix sp. COM3</name>
    <dbReference type="NCBI Taxonomy" id="2490863"/>
    <lineage>
        <taxon>Bacteria</taxon>
        <taxon>Bacillati</taxon>
        <taxon>Chloroflexota</taxon>
        <taxon>Ktedonobacteria</taxon>
        <taxon>Ktedonobacterales</taxon>
        <taxon>Thermosporotrichaceae</taxon>
        <taxon>Thermosporothrix</taxon>
    </lineage>
</organism>
<dbReference type="SUPFAM" id="SSF52540">
    <property type="entry name" value="P-loop containing nucleoside triphosphate hydrolases"/>
    <property type="match status" value="1"/>
</dbReference>
<reference evidence="3" key="1">
    <citation type="submission" date="2018-12" db="EMBL/GenBank/DDBJ databases">
        <title>Novel natural products biosynthetic potential of the class Ktedonobacteria.</title>
        <authorList>
            <person name="Zheng Y."/>
            <person name="Saitou A."/>
            <person name="Wang C.M."/>
            <person name="Toyoda A."/>
            <person name="Minakuchi Y."/>
            <person name="Sekiguchi Y."/>
            <person name="Ueda K."/>
            <person name="Takano H."/>
            <person name="Sakai Y."/>
            <person name="Yokota A."/>
            <person name="Yabe S."/>
        </authorList>
    </citation>
    <scope>NUCLEOTIDE SEQUENCE</scope>
    <source>
        <strain evidence="3">COM3</strain>
    </source>
</reference>
<accession>A0A455SH54</accession>
<feature type="domain" description="MalT-like winged helix" evidence="2">
    <location>
        <begin position="380"/>
        <end position="461"/>
    </location>
</feature>
<dbReference type="AlphaFoldDB" id="A0A455SH54"/>
<feature type="region of interest" description="Disordered" evidence="1">
    <location>
        <begin position="105"/>
        <end position="127"/>
    </location>
</feature>
<dbReference type="Pfam" id="PF25873">
    <property type="entry name" value="WHD_MalT"/>
    <property type="match status" value="1"/>
</dbReference>